<dbReference type="Proteomes" id="UP000472265">
    <property type="component" value="Chromosome 7"/>
</dbReference>
<evidence type="ECO:0000313" key="2">
    <source>
        <dbReference type="Proteomes" id="UP000472265"/>
    </source>
</evidence>
<dbReference type="InParanoid" id="A0A671XQU5"/>
<dbReference type="Gene3D" id="3.60.10.10">
    <property type="entry name" value="Endonuclease/exonuclease/phosphatase"/>
    <property type="match status" value="1"/>
</dbReference>
<keyword evidence="2" id="KW-1185">Reference proteome</keyword>
<dbReference type="Ensembl" id="ENSSAUT00010056133.1">
    <property type="protein sequence ID" value="ENSSAUP00010053410.1"/>
    <property type="gene ID" value="ENSSAUG00010022102.1"/>
</dbReference>
<dbReference type="AlphaFoldDB" id="A0A671XQU5"/>
<reference evidence="1" key="3">
    <citation type="submission" date="2025-09" db="UniProtKB">
        <authorList>
            <consortium name="Ensembl"/>
        </authorList>
    </citation>
    <scope>IDENTIFICATION</scope>
</reference>
<name>A0A671XQU5_SPAAU</name>
<proteinExistence type="predicted"/>
<dbReference type="InterPro" id="IPR036691">
    <property type="entry name" value="Endo/exonu/phosph_ase_sf"/>
</dbReference>
<sequence length="117" mass="13681">MIFKPWVYRSTLNLITWNVRGIRARPKRTGILNHLIKLKLQSQQFNQVFSATYNSRQRGVCILVNKRIPLIHHSTITDPDGRYIIMGYLRDLACTRILMSLNMKVSLLYLCLCGWDS</sequence>
<accession>A0A671XQU5</accession>
<dbReference type="OMA" id="CTRILMS"/>
<organism evidence="1 2">
    <name type="scientific">Sparus aurata</name>
    <name type="common">Gilthead sea bream</name>
    <dbReference type="NCBI Taxonomy" id="8175"/>
    <lineage>
        <taxon>Eukaryota</taxon>
        <taxon>Metazoa</taxon>
        <taxon>Chordata</taxon>
        <taxon>Craniata</taxon>
        <taxon>Vertebrata</taxon>
        <taxon>Euteleostomi</taxon>
        <taxon>Actinopterygii</taxon>
        <taxon>Neopterygii</taxon>
        <taxon>Teleostei</taxon>
        <taxon>Neoteleostei</taxon>
        <taxon>Acanthomorphata</taxon>
        <taxon>Eupercaria</taxon>
        <taxon>Spariformes</taxon>
        <taxon>Sparidae</taxon>
        <taxon>Sparus</taxon>
    </lineage>
</organism>
<dbReference type="SUPFAM" id="SSF56219">
    <property type="entry name" value="DNase I-like"/>
    <property type="match status" value="1"/>
</dbReference>
<reference evidence="1" key="1">
    <citation type="submission" date="2021-04" db="EMBL/GenBank/DDBJ databases">
        <authorList>
            <consortium name="Wellcome Sanger Institute Data Sharing"/>
        </authorList>
    </citation>
    <scope>NUCLEOTIDE SEQUENCE [LARGE SCALE GENOMIC DNA]</scope>
</reference>
<reference evidence="1" key="2">
    <citation type="submission" date="2025-08" db="UniProtKB">
        <authorList>
            <consortium name="Ensembl"/>
        </authorList>
    </citation>
    <scope>IDENTIFICATION</scope>
</reference>
<dbReference type="GeneTree" id="ENSGT00940000176955"/>
<protein>
    <submittedName>
        <fullName evidence="1">Uncharacterized protein</fullName>
    </submittedName>
</protein>
<evidence type="ECO:0000313" key="1">
    <source>
        <dbReference type="Ensembl" id="ENSSAUP00010053410.1"/>
    </source>
</evidence>